<reference evidence="1 2" key="2">
    <citation type="submission" date="2018-08" db="EMBL/GenBank/DDBJ databases">
        <authorList>
            <person name="Laetsch R D."/>
            <person name="Stevens L."/>
            <person name="Kumar S."/>
            <person name="Blaxter L. M."/>
        </authorList>
    </citation>
    <scope>NUCLEOTIDE SEQUENCE [LARGE SCALE GENOMIC DNA]</scope>
</reference>
<reference evidence="3" key="1">
    <citation type="submission" date="2016-06" db="UniProtKB">
        <authorList>
            <consortium name="WormBaseParasite"/>
        </authorList>
    </citation>
    <scope>IDENTIFICATION</scope>
</reference>
<dbReference type="OrthoDB" id="5799464at2759"/>
<dbReference type="EMBL" id="UYRW01000057">
    <property type="protein sequence ID" value="VDK62426.1"/>
    <property type="molecule type" value="Genomic_DNA"/>
</dbReference>
<name>A0A182DY44_ONCOC</name>
<proteinExistence type="predicted"/>
<evidence type="ECO:0000313" key="1">
    <source>
        <dbReference type="EMBL" id="VDK62426.1"/>
    </source>
</evidence>
<accession>A0A182DY44</accession>
<dbReference type="AlphaFoldDB" id="A0A182DY44"/>
<dbReference type="WBParaSite" id="nOo.2.0.1.t00585-RA">
    <property type="protein sequence ID" value="nOo.2.0.1.t00585-RA"/>
    <property type="gene ID" value="nOo.2.0.1.g00585"/>
</dbReference>
<keyword evidence="2" id="KW-1185">Reference proteome</keyword>
<protein>
    <submittedName>
        <fullName evidence="3">DUF148 domain-containing protein</fullName>
    </submittedName>
</protein>
<sequence>MEGSPIKETRGLEATPVFEMVRSATLTFLLAVSTVLVVSRPNVLLPPKLPWDSDWRQKPPPFPPEPPPEFKGILPPEIFAKLTTIHQDQSLTIPQKIVKIEEIMNSLPEDVLQRLPLPPVFRLLPQNVQEMIKTVRTTKNLTMEEKWLQMIILIESLPKQQHRLLQQMLPKFSLGPLPDFQDIIPKEDWDKLTAVYQDTNLDNIEKLRRVDEIIDALPDSIRQKIPLSPPFQKLPDHIQQQLQIIHTERGLTTEQRFRKMKAIIESLPWDMKKLMFQP</sequence>
<evidence type="ECO:0000313" key="3">
    <source>
        <dbReference type="WBParaSite" id="nOo.2.0.1.t00585-RA"/>
    </source>
</evidence>
<evidence type="ECO:0000313" key="2">
    <source>
        <dbReference type="Proteomes" id="UP000271087"/>
    </source>
</evidence>
<gene>
    <name evidence="1" type="ORF">NOO_LOCUS585</name>
</gene>
<dbReference type="Proteomes" id="UP000271087">
    <property type="component" value="Unassembled WGS sequence"/>
</dbReference>
<organism evidence="3">
    <name type="scientific">Onchocerca ochengi</name>
    <name type="common">Filarial nematode worm</name>
    <dbReference type="NCBI Taxonomy" id="42157"/>
    <lineage>
        <taxon>Eukaryota</taxon>
        <taxon>Metazoa</taxon>
        <taxon>Ecdysozoa</taxon>
        <taxon>Nematoda</taxon>
        <taxon>Chromadorea</taxon>
        <taxon>Rhabditida</taxon>
        <taxon>Spirurina</taxon>
        <taxon>Spiruromorpha</taxon>
        <taxon>Filarioidea</taxon>
        <taxon>Onchocercidae</taxon>
        <taxon>Onchocerca</taxon>
    </lineage>
</organism>